<name>A0A485AU70_RAOPL</name>
<feature type="transmembrane region" description="Helical" evidence="1">
    <location>
        <begin position="50"/>
        <end position="68"/>
    </location>
</feature>
<evidence type="ECO:0000313" key="2">
    <source>
        <dbReference type="EMBL" id="VFS64534.1"/>
    </source>
</evidence>
<dbReference type="AlphaFoldDB" id="A0A485AU70"/>
<keyword evidence="1" id="KW-1133">Transmembrane helix</keyword>
<accession>A0A485AU70</accession>
<proteinExistence type="predicted"/>
<evidence type="ECO:0000313" key="3">
    <source>
        <dbReference type="Proteomes" id="UP000345637"/>
    </source>
</evidence>
<dbReference type="Proteomes" id="UP000345637">
    <property type="component" value="Unassembled WGS sequence"/>
</dbReference>
<evidence type="ECO:0000256" key="1">
    <source>
        <dbReference type="SAM" id="Phobius"/>
    </source>
</evidence>
<keyword evidence="1" id="KW-0472">Membrane</keyword>
<reference evidence="2 3" key="1">
    <citation type="submission" date="2019-03" db="EMBL/GenBank/DDBJ databases">
        <authorList>
            <consortium name="Pathogen Informatics"/>
        </authorList>
    </citation>
    <scope>NUCLEOTIDE SEQUENCE [LARGE SCALE GENOMIC DNA]</scope>
    <source>
        <strain evidence="2 3">NCTC12998</strain>
    </source>
</reference>
<sequence>MFRRVRQRAGAVLGDVAAFTDAGVLLGISADDLPVRGDITGQRQLITFNAFFTVLRIGAVVVLLDFVLNIGTEKRSRQQQTFIHQLPLGTDFAGLRFCGLKSVRLALFPVPLWARAKLLPPGGCWEIA</sequence>
<dbReference type="EMBL" id="CAADJE010000022">
    <property type="protein sequence ID" value="VFS64534.1"/>
    <property type="molecule type" value="Genomic_DNA"/>
</dbReference>
<gene>
    <name evidence="2" type="ORF">NCTC12998_02631</name>
</gene>
<protein>
    <submittedName>
        <fullName evidence="2">Uncharacterized protein</fullName>
    </submittedName>
</protein>
<keyword evidence="1" id="KW-0812">Transmembrane</keyword>
<organism evidence="2 3">
    <name type="scientific">Raoultella planticola</name>
    <name type="common">Klebsiella planticola</name>
    <dbReference type="NCBI Taxonomy" id="575"/>
    <lineage>
        <taxon>Bacteria</taxon>
        <taxon>Pseudomonadati</taxon>
        <taxon>Pseudomonadota</taxon>
        <taxon>Gammaproteobacteria</taxon>
        <taxon>Enterobacterales</taxon>
        <taxon>Enterobacteriaceae</taxon>
        <taxon>Klebsiella/Raoultella group</taxon>
        <taxon>Raoultella</taxon>
    </lineage>
</organism>